<keyword evidence="2" id="KW-1185">Reference proteome</keyword>
<dbReference type="OrthoDB" id="121485at2759"/>
<dbReference type="AlphaFoldDB" id="A0A2P4YU15"/>
<sequence>MLRERYTTSLVDSKRIAKIRDKMASHIEERNLRANVQTSDAPGFSDISRRCGNGLKSVHDAALLAMMWQIFGRAIDTCFVRKRQLSDAASG</sequence>
<proteinExistence type="predicted"/>
<gene>
    <name evidence="1" type="ORF">PHPALM_757</name>
</gene>
<name>A0A2P4YU15_9STRA</name>
<accession>A0A2P4YU15</accession>
<reference evidence="1 2" key="1">
    <citation type="journal article" date="2017" name="Genome Biol. Evol.">
        <title>Phytophthora megakarya and P. palmivora, closely related causal agents of cacao black pod rot, underwent increases in genome sizes and gene numbers by different mechanisms.</title>
        <authorList>
            <person name="Ali S.S."/>
            <person name="Shao J."/>
            <person name="Lary D.J."/>
            <person name="Kronmiller B."/>
            <person name="Shen D."/>
            <person name="Strem M.D."/>
            <person name="Amoako-Attah I."/>
            <person name="Akrofi A.Y."/>
            <person name="Begoude B.A."/>
            <person name="Ten Hoopen G.M."/>
            <person name="Coulibaly K."/>
            <person name="Kebe B.I."/>
            <person name="Melnick R.L."/>
            <person name="Guiltinan M.J."/>
            <person name="Tyler B.M."/>
            <person name="Meinhardt L.W."/>
            <person name="Bailey B.A."/>
        </authorList>
    </citation>
    <scope>NUCLEOTIDE SEQUENCE [LARGE SCALE GENOMIC DNA]</scope>
    <source>
        <strain evidence="2">sbr112.9</strain>
    </source>
</reference>
<evidence type="ECO:0000313" key="1">
    <source>
        <dbReference type="EMBL" id="POM81292.1"/>
    </source>
</evidence>
<dbReference type="Proteomes" id="UP000237271">
    <property type="component" value="Unassembled WGS sequence"/>
</dbReference>
<comment type="caution">
    <text evidence="1">The sequence shown here is derived from an EMBL/GenBank/DDBJ whole genome shotgun (WGS) entry which is preliminary data.</text>
</comment>
<evidence type="ECO:0000313" key="2">
    <source>
        <dbReference type="Proteomes" id="UP000237271"/>
    </source>
</evidence>
<protein>
    <submittedName>
        <fullName evidence="1">Uncharacterized protein</fullName>
    </submittedName>
</protein>
<organism evidence="1 2">
    <name type="scientific">Phytophthora palmivora</name>
    <dbReference type="NCBI Taxonomy" id="4796"/>
    <lineage>
        <taxon>Eukaryota</taxon>
        <taxon>Sar</taxon>
        <taxon>Stramenopiles</taxon>
        <taxon>Oomycota</taxon>
        <taxon>Peronosporomycetes</taxon>
        <taxon>Peronosporales</taxon>
        <taxon>Peronosporaceae</taxon>
        <taxon>Phytophthora</taxon>
    </lineage>
</organism>
<dbReference type="EMBL" id="NCKW01000114">
    <property type="protein sequence ID" value="POM81292.1"/>
    <property type="molecule type" value="Genomic_DNA"/>
</dbReference>